<organism evidence="3 4">
    <name type="scientific">Lapillicoccus jejuensis</name>
    <dbReference type="NCBI Taxonomy" id="402171"/>
    <lineage>
        <taxon>Bacteria</taxon>
        <taxon>Bacillati</taxon>
        <taxon>Actinomycetota</taxon>
        <taxon>Actinomycetes</taxon>
        <taxon>Micrococcales</taxon>
        <taxon>Intrasporangiaceae</taxon>
        <taxon>Lapillicoccus</taxon>
    </lineage>
</organism>
<dbReference type="RefSeq" id="WP_141850042.1">
    <property type="nucleotide sequence ID" value="NZ_VFMN01000001.1"/>
</dbReference>
<keyword evidence="2" id="KW-0812">Transmembrane</keyword>
<feature type="compositionally biased region" description="Pro residues" evidence="1">
    <location>
        <begin position="1"/>
        <end position="22"/>
    </location>
</feature>
<evidence type="ECO:0000256" key="2">
    <source>
        <dbReference type="SAM" id="Phobius"/>
    </source>
</evidence>
<dbReference type="InterPro" id="IPR021787">
    <property type="entry name" value="DUF3352"/>
</dbReference>
<protein>
    <submittedName>
        <fullName evidence="3">Uncharacterized protein DUF3352</fullName>
    </submittedName>
</protein>
<evidence type="ECO:0000313" key="3">
    <source>
        <dbReference type="EMBL" id="TQJ10884.1"/>
    </source>
</evidence>
<feature type="transmembrane region" description="Helical" evidence="2">
    <location>
        <begin position="51"/>
        <end position="74"/>
    </location>
</feature>
<keyword evidence="2" id="KW-0472">Membrane</keyword>
<proteinExistence type="predicted"/>
<dbReference type="OrthoDB" id="5241887at2"/>
<name>A0A542E6E8_9MICO</name>
<evidence type="ECO:0000313" key="4">
    <source>
        <dbReference type="Proteomes" id="UP000317893"/>
    </source>
</evidence>
<evidence type="ECO:0000256" key="1">
    <source>
        <dbReference type="SAM" id="MobiDB-lite"/>
    </source>
</evidence>
<dbReference type="EMBL" id="VFMN01000001">
    <property type="protein sequence ID" value="TQJ10884.1"/>
    <property type="molecule type" value="Genomic_DNA"/>
</dbReference>
<keyword evidence="2" id="KW-1133">Transmembrane helix</keyword>
<comment type="caution">
    <text evidence="3">The sequence shown here is derived from an EMBL/GenBank/DDBJ whole genome shotgun (WGS) entry which is preliminary data.</text>
</comment>
<feature type="compositionally biased region" description="Low complexity" evidence="1">
    <location>
        <begin position="23"/>
        <end position="40"/>
    </location>
</feature>
<sequence>MSSSVPPPPDGSEPSQPGPQQPEQPQLPQQAAHGAPYGPEGAPPRRRRRGLVVALVVAAVVLVVGGAAGAAAFLKLAPRGAQPDTVLPADTIAMVRLDLDPSAGQKVAAARFLTKLPDVAKTGDDVDLKQSLWKAVASSDEGLAKLDYRKDVEPWLGDRAAVAVLPGGSADKPHVVIALETTDQAKAKAGIAEVAAAGGAKEPLDVTARDDYALVTAKDVTADLTAGLAKGTLASSSTYTADLAALGDTGVASMWVDTPAALKSLGSALPTGAVPASALSKSGRVAASLRFDADYVELAGVTRGGAAPTSTTGAGAGKGLTTLPADTMAAVQLSGLGEAVKANWSAASAQLPAEQLDAVQQQLGVSLPDDLAVLLGSRLTLAMPKQDLQSLGGSDVPTIGLESVTTDPARAETVVTKVTELSGVDNLVSHQVSGDTLYLATTPDYLKALTGTGTLGSSTRFTTAVPDAQKATASAYVDLEALRPILTQDASADAKPLLQSLTAAGFSATIGTDGSGSFSFRVLGG</sequence>
<reference evidence="3 4" key="1">
    <citation type="submission" date="2019-06" db="EMBL/GenBank/DDBJ databases">
        <title>Sequencing the genomes of 1000 actinobacteria strains.</title>
        <authorList>
            <person name="Klenk H.-P."/>
        </authorList>
    </citation>
    <scope>NUCLEOTIDE SEQUENCE [LARGE SCALE GENOMIC DNA]</scope>
    <source>
        <strain evidence="3 4">DSM 18607</strain>
    </source>
</reference>
<dbReference type="Pfam" id="PF11832">
    <property type="entry name" value="DUF3352"/>
    <property type="match status" value="1"/>
</dbReference>
<feature type="region of interest" description="Disordered" evidence="1">
    <location>
        <begin position="1"/>
        <end position="45"/>
    </location>
</feature>
<dbReference type="Proteomes" id="UP000317893">
    <property type="component" value="Unassembled WGS sequence"/>
</dbReference>
<accession>A0A542E6E8</accession>
<gene>
    <name evidence="3" type="ORF">FB458_4027</name>
</gene>
<dbReference type="AlphaFoldDB" id="A0A542E6E8"/>
<keyword evidence="4" id="KW-1185">Reference proteome</keyword>